<dbReference type="EMBL" id="JXJU01000001">
    <property type="protein sequence ID" value="PCS01529.1"/>
    <property type="molecule type" value="Genomic_DNA"/>
</dbReference>
<dbReference type="AlphaFoldDB" id="A0A2A5RQ69"/>
<gene>
    <name evidence="1" type="ORF">RT41_GL000293</name>
</gene>
<protein>
    <submittedName>
        <fullName evidence="1">Uncharacterized protein</fullName>
    </submittedName>
</protein>
<reference evidence="1 2" key="1">
    <citation type="submission" date="2014-12" db="EMBL/GenBank/DDBJ databases">
        <title>Draft genome sequences of 10 type strains of Lactococcus.</title>
        <authorList>
            <person name="Sun Z."/>
            <person name="Zhong Z."/>
            <person name="Liu W."/>
            <person name="Zhang W."/>
            <person name="Zhang H."/>
        </authorList>
    </citation>
    <scope>NUCLEOTIDE SEQUENCE [LARGE SCALE GENOMIC DNA]</scope>
    <source>
        <strain evidence="1 2">JCM 16395</strain>
    </source>
</reference>
<accession>A0A2A5RQ69</accession>
<comment type="caution">
    <text evidence="1">The sequence shown here is derived from an EMBL/GenBank/DDBJ whole genome shotgun (WGS) entry which is preliminary data.</text>
</comment>
<sequence>MMKKFEIIRKYENGTGVKEIKLKKNMIGFEHFTNIASCVKII</sequence>
<evidence type="ECO:0000313" key="2">
    <source>
        <dbReference type="Proteomes" id="UP000218181"/>
    </source>
</evidence>
<name>A0A2A5RQ69_9LACT</name>
<dbReference type="Proteomes" id="UP000218181">
    <property type="component" value="Unassembled WGS sequence"/>
</dbReference>
<evidence type="ECO:0000313" key="1">
    <source>
        <dbReference type="EMBL" id="PCS01529.1"/>
    </source>
</evidence>
<proteinExistence type="predicted"/>
<organism evidence="1 2">
    <name type="scientific">Lactococcus fujiensis JCM 16395</name>
    <dbReference type="NCBI Taxonomy" id="1291764"/>
    <lineage>
        <taxon>Bacteria</taxon>
        <taxon>Bacillati</taxon>
        <taxon>Bacillota</taxon>
        <taxon>Bacilli</taxon>
        <taxon>Lactobacillales</taxon>
        <taxon>Streptococcaceae</taxon>
        <taxon>Lactococcus</taxon>
    </lineage>
</organism>
<dbReference type="RefSeq" id="WP_281251365.1">
    <property type="nucleotide sequence ID" value="NZ_JXJU01000001.1"/>
</dbReference>
<keyword evidence="2" id="KW-1185">Reference proteome</keyword>